<reference evidence="8" key="1">
    <citation type="submission" date="2020-10" db="EMBL/GenBank/DDBJ databases">
        <title>Sequencing the genomes of 1000 actinobacteria strains.</title>
        <authorList>
            <person name="Klenk H.-P."/>
        </authorList>
    </citation>
    <scope>NUCLEOTIDE SEQUENCE</scope>
    <source>
        <strain evidence="8">DSM 46832</strain>
    </source>
</reference>
<dbReference type="HAMAP" id="MF_00074">
    <property type="entry name" value="16SrRNA_methyltr_G"/>
    <property type="match status" value="1"/>
</dbReference>
<keyword evidence="1 6" id="KW-0963">Cytoplasm</keyword>
<gene>
    <name evidence="6" type="primary">rsmG</name>
    <name evidence="8" type="ORF">H4W31_001748</name>
</gene>
<dbReference type="EMBL" id="JADBEB010000001">
    <property type="protein sequence ID" value="MBE1486110.1"/>
    <property type="molecule type" value="Genomic_DNA"/>
</dbReference>
<comment type="similarity">
    <text evidence="6">Belongs to the methyltransferase superfamily. RNA methyltransferase RsmG family.</text>
</comment>
<dbReference type="Gene3D" id="3.40.50.150">
    <property type="entry name" value="Vaccinia Virus protein VP39"/>
    <property type="match status" value="1"/>
</dbReference>
<organism evidence="8 9">
    <name type="scientific">Plantactinospora soyae</name>
    <dbReference type="NCBI Taxonomy" id="1544732"/>
    <lineage>
        <taxon>Bacteria</taxon>
        <taxon>Bacillati</taxon>
        <taxon>Actinomycetota</taxon>
        <taxon>Actinomycetes</taxon>
        <taxon>Micromonosporales</taxon>
        <taxon>Micromonosporaceae</taxon>
        <taxon>Plantactinospora</taxon>
    </lineage>
</organism>
<evidence type="ECO:0000256" key="4">
    <source>
        <dbReference type="ARBA" id="ARBA00022679"/>
    </source>
</evidence>
<feature type="region of interest" description="Disordered" evidence="7">
    <location>
        <begin position="1"/>
        <end position="44"/>
    </location>
</feature>
<evidence type="ECO:0000313" key="8">
    <source>
        <dbReference type="EMBL" id="MBE1486110.1"/>
    </source>
</evidence>
<dbReference type="SUPFAM" id="SSF53335">
    <property type="entry name" value="S-adenosyl-L-methionine-dependent methyltransferases"/>
    <property type="match status" value="2"/>
</dbReference>
<accession>A0A927M3G5</accession>
<keyword evidence="5 6" id="KW-0949">S-adenosyl-L-methionine</keyword>
<dbReference type="GO" id="GO:0070043">
    <property type="term" value="F:rRNA (guanine-N7-)-methyltransferase activity"/>
    <property type="evidence" value="ECO:0007669"/>
    <property type="project" value="UniProtKB-UniRule"/>
</dbReference>
<comment type="caution">
    <text evidence="6">Lacks conserved residue(s) required for the propagation of feature annotation.</text>
</comment>
<dbReference type="PANTHER" id="PTHR31760:SF0">
    <property type="entry name" value="S-ADENOSYL-L-METHIONINE-DEPENDENT METHYLTRANSFERASES SUPERFAMILY PROTEIN"/>
    <property type="match status" value="1"/>
</dbReference>
<dbReference type="RefSeq" id="WP_192766191.1">
    <property type="nucleotide sequence ID" value="NZ_JADBEB010000001.1"/>
</dbReference>
<dbReference type="InterPro" id="IPR003682">
    <property type="entry name" value="rRNA_ssu_MeTfrase_G"/>
</dbReference>
<dbReference type="AlphaFoldDB" id="A0A927M3G5"/>
<feature type="compositionally biased region" description="Pro residues" evidence="7">
    <location>
        <begin position="11"/>
        <end position="22"/>
    </location>
</feature>
<feature type="compositionally biased region" description="Low complexity" evidence="7">
    <location>
        <begin position="191"/>
        <end position="204"/>
    </location>
</feature>
<evidence type="ECO:0000256" key="5">
    <source>
        <dbReference type="ARBA" id="ARBA00022691"/>
    </source>
</evidence>
<dbReference type="GO" id="GO:0005829">
    <property type="term" value="C:cytosol"/>
    <property type="evidence" value="ECO:0007669"/>
    <property type="project" value="TreeGrafter"/>
</dbReference>
<feature type="binding site" evidence="6">
    <location>
        <position position="229"/>
    </location>
    <ligand>
        <name>S-adenosyl-L-methionine</name>
        <dbReference type="ChEBI" id="CHEBI:59789"/>
    </ligand>
</feature>
<dbReference type="InterPro" id="IPR029063">
    <property type="entry name" value="SAM-dependent_MTases_sf"/>
</dbReference>
<dbReference type="Proteomes" id="UP000649753">
    <property type="component" value="Unassembled WGS sequence"/>
</dbReference>
<dbReference type="Pfam" id="PF02527">
    <property type="entry name" value="GidB"/>
    <property type="match status" value="2"/>
</dbReference>
<feature type="binding site" evidence="6">
    <location>
        <position position="117"/>
    </location>
    <ligand>
        <name>S-adenosyl-L-methionine</name>
        <dbReference type="ChEBI" id="CHEBI:59789"/>
    </ligand>
</feature>
<evidence type="ECO:0000256" key="6">
    <source>
        <dbReference type="HAMAP-Rule" id="MF_00074"/>
    </source>
</evidence>
<comment type="caution">
    <text evidence="8">The sequence shown here is derived from an EMBL/GenBank/DDBJ whole genome shotgun (WGS) entry which is preliminary data.</text>
</comment>
<sequence length="323" mass="33037">MTYRPISGPGGEPPPGPFPVPPSDSGAGRDAEAGAGAVPAAPLPTELAGPARTLFGDRLPLAAAYAELLAGPGVVRGLIGPRETPRIWDRHLLNCAVVAELIPAGSSVVDVGSGAGLPGIVLAIARPDLSIMLVEPLARRAVFLAEVVTALALGDSVTVLRARAEEIPSAWRRTGRSLDRRTASDRQASAPLRSESGSPESSGGSERGLIELSDLPAELSGPADIVTARAVAPLDRLAGWCLPLTAPGGRVLALKGATAEEEVANTAAAVRRLGGAHPVVQQCGTGIVEPSTTVVEIVRERVIGAARESAARSAAGRRSKPRR</sequence>
<evidence type="ECO:0000256" key="1">
    <source>
        <dbReference type="ARBA" id="ARBA00022490"/>
    </source>
</evidence>
<evidence type="ECO:0000256" key="3">
    <source>
        <dbReference type="ARBA" id="ARBA00022603"/>
    </source>
</evidence>
<keyword evidence="3 6" id="KW-0489">Methyltransferase</keyword>
<comment type="subcellular location">
    <subcellularLocation>
        <location evidence="6">Cytoplasm</location>
    </subcellularLocation>
</comment>
<dbReference type="PANTHER" id="PTHR31760">
    <property type="entry name" value="S-ADENOSYL-L-METHIONINE-DEPENDENT METHYLTRANSFERASES SUPERFAMILY PROTEIN"/>
    <property type="match status" value="1"/>
</dbReference>
<proteinExistence type="inferred from homology"/>
<feature type="binding site" evidence="6">
    <location>
        <begin position="164"/>
        <end position="165"/>
    </location>
    <ligand>
        <name>S-adenosyl-L-methionine</name>
        <dbReference type="ChEBI" id="CHEBI:59789"/>
    </ligand>
</feature>
<feature type="binding site" evidence="6">
    <location>
        <position position="112"/>
    </location>
    <ligand>
        <name>S-adenosyl-L-methionine</name>
        <dbReference type="ChEBI" id="CHEBI:59789"/>
    </ligand>
</feature>
<keyword evidence="4 6" id="KW-0808">Transferase</keyword>
<evidence type="ECO:0000256" key="2">
    <source>
        <dbReference type="ARBA" id="ARBA00022552"/>
    </source>
</evidence>
<name>A0A927M3G5_9ACTN</name>
<feature type="region of interest" description="Disordered" evidence="7">
    <location>
        <begin position="175"/>
        <end position="208"/>
    </location>
</feature>
<keyword evidence="9" id="KW-1185">Reference proteome</keyword>
<comment type="function">
    <text evidence="6">Specifically methylates the N7 position of a guanine in 16S rRNA.</text>
</comment>
<dbReference type="EC" id="2.1.1.-" evidence="6"/>
<protein>
    <recommendedName>
        <fullName evidence="6">Ribosomal RNA small subunit methyltransferase G</fullName>
        <ecNumber evidence="6">2.1.1.-</ecNumber>
    </recommendedName>
    <alternativeName>
        <fullName evidence="6">16S rRNA 7-methylguanosine methyltransferase</fullName>
        <shortName evidence="6">16S rRNA m7G methyltransferase</shortName>
    </alternativeName>
</protein>
<evidence type="ECO:0000313" key="9">
    <source>
        <dbReference type="Proteomes" id="UP000649753"/>
    </source>
</evidence>
<evidence type="ECO:0000256" key="7">
    <source>
        <dbReference type="SAM" id="MobiDB-lite"/>
    </source>
</evidence>
<keyword evidence="2 6" id="KW-0698">rRNA processing</keyword>